<feature type="domain" description="Response regulatory" evidence="7">
    <location>
        <begin position="2"/>
        <end position="122"/>
    </location>
</feature>
<dbReference type="CDD" id="cd17535">
    <property type="entry name" value="REC_NarL-like"/>
    <property type="match status" value="1"/>
</dbReference>
<evidence type="ECO:0000256" key="4">
    <source>
        <dbReference type="ARBA" id="ARBA00023163"/>
    </source>
</evidence>
<proteinExistence type="predicted"/>
<dbReference type="RefSeq" id="WP_380048564.1">
    <property type="nucleotide sequence ID" value="NZ_JBHLTC010000018.1"/>
</dbReference>
<organism evidence="8 9">
    <name type="scientific">Kribbella deserti</name>
    <dbReference type="NCBI Taxonomy" id="1926257"/>
    <lineage>
        <taxon>Bacteria</taxon>
        <taxon>Bacillati</taxon>
        <taxon>Actinomycetota</taxon>
        <taxon>Actinomycetes</taxon>
        <taxon>Propionibacteriales</taxon>
        <taxon>Kribbellaceae</taxon>
        <taxon>Kribbella</taxon>
    </lineage>
</organism>
<dbReference type="Pfam" id="PF00072">
    <property type="entry name" value="Response_reg"/>
    <property type="match status" value="1"/>
</dbReference>
<dbReference type="Proteomes" id="UP001589890">
    <property type="component" value="Unassembled WGS sequence"/>
</dbReference>
<dbReference type="PANTHER" id="PTHR43214">
    <property type="entry name" value="TWO-COMPONENT RESPONSE REGULATOR"/>
    <property type="match status" value="1"/>
</dbReference>
<protein>
    <submittedName>
        <fullName evidence="8">LuxR C-terminal-related transcriptional regulator</fullName>
    </submittedName>
</protein>
<dbReference type="InterPro" id="IPR039420">
    <property type="entry name" value="WalR-like"/>
</dbReference>
<feature type="modified residue" description="4-aspartylphosphate" evidence="5">
    <location>
        <position position="52"/>
    </location>
</feature>
<reference evidence="8 9" key="1">
    <citation type="submission" date="2024-09" db="EMBL/GenBank/DDBJ databases">
        <authorList>
            <person name="Sun Q."/>
            <person name="Mori K."/>
        </authorList>
    </citation>
    <scope>NUCLEOTIDE SEQUENCE [LARGE SCALE GENOMIC DNA]</scope>
    <source>
        <strain evidence="8 9">CGMCC 1.15906</strain>
    </source>
</reference>
<dbReference type="CDD" id="cd06170">
    <property type="entry name" value="LuxR_C_like"/>
    <property type="match status" value="1"/>
</dbReference>
<evidence type="ECO:0000256" key="1">
    <source>
        <dbReference type="ARBA" id="ARBA00022553"/>
    </source>
</evidence>
<accession>A0ABV6QMG4</accession>
<comment type="caution">
    <text evidence="8">The sequence shown here is derived from an EMBL/GenBank/DDBJ whole genome shotgun (WGS) entry which is preliminary data.</text>
</comment>
<dbReference type="PROSITE" id="PS50110">
    <property type="entry name" value="RESPONSE_REGULATORY"/>
    <property type="match status" value="1"/>
</dbReference>
<dbReference type="InterPro" id="IPR058245">
    <property type="entry name" value="NreC/VraR/RcsB-like_REC"/>
</dbReference>
<dbReference type="Gene3D" id="3.40.50.2300">
    <property type="match status" value="1"/>
</dbReference>
<evidence type="ECO:0000313" key="8">
    <source>
        <dbReference type="EMBL" id="MFC0625793.1"/>
    </source>
</evidence>
<evidence type="ECO:0000259" key="6">
    <source>
        <dbReference type="PROSITE" id="PS50043"/>
    </source>
</evidence>
<dbReference type="InterPro" id="IPR016032">
    <property type="entry name" value="Sig_transdc_resp-reg_C-effctor"/>
</dbReference>
<keyword evidence="3" id="KW-0238">DNA-binding</keyword>
<dbReference type="InterPro" id="IPR000792">
    <property type="entry name" value="Tscrpt_reg_LuxR_C"/>
</dbReference>
<evidence type="ECO:0000256" key="3">
    <source>
        <dbReference type="ARBA" id="ARBA00023125"/>
    </source>
</evidence>
<evidence type="ECO:0000256" key="5">
    <source>
        <dbReference type="PROSITE-ProRule" id="PRU00169"/>
    </source>
</evidence>
<dbReference type="SMART" id="SM00448">
    <property type="entry name" value="REC"/>
    <property type="match status" value="1"/>
</dbReference>
<evidence type="ECO:0000259" key="7">
    <source>
        <dbReference type="PROSITE" id="PS50110"/>
    </source>
</evidence>
<dbReference type="PANTHER" id="PTHR43214:SF24">
    <property type="entry name" value="TRANSCRIPTIONAL REGULATORY PROTEIN NARL-RELATED"/>
    <property type="match status" value="1"/>
</dbReference>
<dbReference type="SMART" id="SM00421">
    <property type="entry name" value="HTH_LUXR"/>
    <property type="match status" value="1"/>
</dbReference>
<dbReference type="SUPFAM" id="SSF52172">
    <property type="entry name" value="CheY-like"/>
    <property type="match status" value="1"/>
</dbReference>
<dbReference type="InterPro" id="IPR011006">
    <property type="entry name" value="CheY-like_superfamily"/>
</dbReference>
<dbReference type="InterPro" id="IPR001789">
    <property type="entry name" value="Sig_transdc_resp-reg_receiver"/>
</dbReference>
<keyword evidence="1 5" id="KW-0597">Phosphoprotein</keyword>
<dbReference type="EMBL" id="JBHLTC010000018">
    <property type="protein sequence ID" value="MFC0625793.1"/>
    <property type="molecule type" value="Genomic_DNA"/>
</dbReference>
<dbReference type="Pfam" id="PF00196">
    <property type="entry name" value="GerE"/>
    <property type="match status" value="1"/>
</dbReference>
<keyword evidence="9" id="KW-1185">Reference proteome</keyword>
<sequence>MRAVIAEDDTLLREGLVALLSAEGIDVVATSGDTEGFAATVLEHRAEVAIVDVRMPPSWTNEGIQAAIDLRRHRPGFPVVVLSAHVETRFVGDLLADDAGGIGYLLKERVGAVADFVESLRRVAAGGTVLDPDVVTALLRRRKSPLEALTEREREVLELIARGDGNREIATALRVSEAAVHKHVRNIFQKLGLLADDTRHRRVVAALTYLNQQ</sequence>
<keyword evidence="4" id="KW-0804">Transcription</keyword>
<evidence type="ECO:0000256" key="2">
    <source>
        <dbReference type="ARBA" id="ARBA00023015"/>
    </source>
</evidence>
<dbReference type="PROSITE" id="PS50043">
    <property type="entry name" value="HTH_LUXR_2"/>
    <property type="match status" value="1"/>
</dbReference>
<evidence type="ECO:0000313" key="9">
    <source>
        <dbReference type="Proteomes" id="UP001589890"/>
    </source>
</evidence>
<keyword evidence="2" id="KW-0805">Transcription regulation</keyword>
<dbReference type="SUPFAM" id="SSF46894">
    <property type="entry name" value="C-terminal effector domain of the bipartite response regulators"/>
    <property type="match status" value="1"/>
</dbReference>
<feature type="domain" description="HTH luxR-type" evidence="6">
    <location>
        <begin position="142"/>
        <end position="213"/>
    </location>
</feature>
<gene>
    <name evidence="8" type="ORF">ACFFGN_17070</name>
</gene>
<name>A0ABV6QMG4_9ACTN</name>
<dbReference type="PRINTS" id="PR00038">
    <property type="entry name" value="HTHLUXR"/>
</dbReference>